<evidence type="ECO:0000256" key="6">
    <source>
        <dbReference type="ARBA" id="ARBA00023136"/>
    </source>
</evidence>
<protein>
    <submittedName>
        <fullName evidence="11">C-type lectin domain family 2 member E-like</fullName>
    </submittedName>
</protein>
<dbReference type="InterPro" id="IPR016187">
    <property type="entry name" value="CTDL_fold"/>
</dbReference>
<keyword evidence="3" id="KW-0430">Lectin</keyword>
<dbReference type="InterPro" id="IPR033992">
    <property type="entry name" value="NKR-like_CTLD"/>
</dbReference>
<evidence type="ECO:0000256" key="5">
    <source>
        <dbReference type="ARBA" id="ARBA00022989"/>
    </source>
</evidence>
<keyword evidence="6 8" id="KW-0472">Membrane</keyword>
<keyword evidence="5 8" id="KW-1133">Transmembrane helix</keyword>
<feature type="transmembrane region" description="Helical" evidence="8">
    <location>
        <begin position="49"/>
        <end position="73"/>
    </location>
</feature>
<reference evidence="11" key="1">
    <citation type="submission" date="2025-08" db="UniProtKB">
        <authorList>
            <consortium name="RefSeq"/>
        </authorList>
    </citation>
    <scope>IDENTIFICATION</scope>
</reference>
<evidence type="ECO:0000256" key="3">
    <source>
        <dbReference type="ARBA" id="ARBA00022734"/>
    </source>
</evidence>
<evidence type="ECO:0000256" key="7">
    <source>
        <dbReference type="SAM" id="MobiDB-lite"/>
    </source>
</evidence>
<keyword evidence="10" id="KW-1185">Reference proteome</keyword>
<dbReference type="InterPro" id="IPR001304">
    <property type="entry name" value="C-type_lectin-like"/>
</dbReference>
<proteinExistence type="predicted"/>
<dbReference type="Pfam" id="PF00059">
    <property type="entry name" value="Lectin_C"/>
    <property type="match status" value="1"/>
</dbReference>
<dbReference type="InterPro" id="IPR050828">
    <property type="entry name" value="C-type_lectin/matrix_domain"/>
</dbReference>
<dbReference type="PANTHER" id="PTHR45710">
    <property type="entry name" value="C-TYPE LECTIN DOMAIN-CONTAINING PROTEIN 180"/>
    <property type="match status" value="1"/>
</dbReference>
<organism evidence="10 11">
    <name type="scientific">Microtus ochrogaster</name>
    <name type="common">Prairie vole</name>
    <dbReference type="NCBI Taxonomy" id="79684"/>
    <lineage>
        <taxon>Eukaryota</taxon>
        <taxon>Metazoa</taxon>
        <taxon>Chordata</taxon>
        <taxon>Craniata</taxon>
        <taxon>Vertebrata</taxon>
        <taxon>Euteleostomi</taxon>
        <taxon>Mammalia</taxon>
        <taxon>Eutheria</taxon>
        <taxon>Euarchontoglires</taxon>
        <taxon>Glires</taxon>
        <taxon>Rodentia</taxon>
        <taxon>Myomorpha</taxon>
        <taxon>Muroidea</taxon>
        <taxon>Cricetidae</taxon>
        <taxon>Arvicolinae</taxon>
        <taxon>Microtus</taxon>
    </lineage>
</organism>
<dbReference type="Proteomes" id="UP000694915">
    <property type="component" value="Unplaced"/>
</dbReference>
<evidence type="ECO:0000313" key="11">
    <source>
        <dbReference type="RefSeq" id="XP_005369284.1"/>
    </source>
</evidence>
<comment type="subcellular location">
    <subcellularLocation>
        <location evidence="1">Cell membrane</location>
        <topology evidence="1">Single-pass type II membrane protein</topology>
    </subcellularLocation>
</comment>
<feature type="compositionally biased region" description="Basic and acidic residues" evidence="7">
    <location>
        <begin position="20"/>
        <end position="31"/>
    </location>
</feature>
<dbReference type="SUPFAM" id="SSF56436">
    <property type="entry name" value="C-type lectin-like"/>
    <property type="match status" value="1"/>
</dbReference>
<keyword evidence="2 8" id="KW-0812">Transmembrane</keyword>
<dbReference type="GeneID" id="101993212"/>
<feature type="domain" description="C-type lectin" evidence="9">
    <location>
        <begin position="117"/>
        <end position="200"/>
    </location>
</feature>
<dbReference type="InterPro" id="IPR016186">
    <property type="entry name" value="C-type_lectin-like/link_sf"/>
</dbReference>
<name>A0ABM0LMU6_MICOH</name>
<dbReference type="SMART" id="SM00034">
    <property type="entry name" value="CLECT"/>
    <property type="match status" value="1"/>
</dbReference>
<dbReference type="PANTHER" id="PTHR45710:SF35">
    <property type="entry name" value="C-TYPE LECTIN DOMAIN FAMILY 2 MEMBER D"/>
    <property type="match status" value="1"/>
</dbReference>
<dbReference type="CDD" id="cd03593">
    <property type="entry name" value="CLECT_NK_receptors_like"/>
    <property type="match status" value="1"/>
</dbReference>
<evidence type="ECO:0000259" key="9">
    <source>
        <dbReference type="PROSITE" id="PS50041"/>
    </source>
</evidence>
<evidence type="ECO:0000256" key="1">
    <source>
        <dbReference type="ARBA" id="ARBA00004401"/>
    </source>
</evidence>
<sequence length="228" mass="26077">MPAIEAEETPMNMLKTETSTPDHLREGDMGKKQQGKCLRKSPTQPRVKLYCCYAVIMVLSVAVIALSFALSGFRSSSRGEKCSGPVKDKNVEVKKENEVTTPPAPCFATCPNDWIGFGSKCFYFSDVERNWTLSQNYCMAHEAQLAGFETLEELNFLKTYAWKFQYWIGLHRESLQHPWKWINSTEYNNLEPVLGDDNWAILSMKEISSNKSFVEKYSICSKPNSYTY</sequence>
<evidence type="ECO:0000256" key="2">
    <source>
        <dbReference type="ARBA" id="ARBA00022692"/>
    </source>
</evidence>
<dbReference type="PROSITE" id="PS50041">
    <property type="entry name" value="C_TYPE_LECTIN_2"/>
    <property type="match status" value="1"/>
</dbReference>
<evidence type="ECO:0000256" key="4">
    <source>
        <dbReference type="ARBA" id="ARBA00022968"/>
    </source>
</evidence>
<accession>A0ABM0LMU6</accession>
<evidence type="ECO:0000313" key="10">
    <source>
        <dbReference type="Proteomes" id="UP000694915"/>
    </source>
</evidence>
<keyword evidence="4" id="KW-0735">Signal-anchor</keyword>
<evidence type="ECO:0000256" key="8">
    <source>
        <dbReference type="SAM" id="Phobius"/>
    </source>
</evidence>
<dbReference type="RefSeq" id="XP_005369284.1">
    <property type="nucleotide sequence ID" value="XM_005369227.2"/>
</dbReference>
<dbReference type="Gene3D" id="3.10.100.10">
    <property type="entry name" value="Mannose-Binding Protein A, subunit A"/>
    <property type="match status" value="1"/>
</dbReference>
<gene>
    <name evidence="11" type="primary">LOC101993212</name>
</gene>
<feature type="region of interest" description="Disordered" evidence="7">
    <location>
        <begin position="1"/>
        <end position="39"/>
    </location>
</feature>